<dbReference type="NCBIfam" id="TIGR02675">
    <property type="entry name" value="tape_meas_nterm"/>
    <property type="match status" value="1"/>
</dbReference>
<evidence type="ECO:0000256" key="4">
    <source>
        <dbReference type="ARBA" id="ARBA00022807"/>
    </source>
</evidence>
<evidence type="ECO:0000313" key="8">
    <source>
        <dbReference type="EMBL" id="NYS68298.1"/>
    </source>
</evidence>
<dbReference type="PANTHER" id="PTHR47359">
    <property type="entry name" value="PEPTIDOGLYCAN DL-ENDOPEPTIDASE CWLO"/>
    <property type="match status" value="1"/>
</dbReference>
<dbReference type="InterPro" id="IPR000064">
    <property type="entry name" value="NLP_P60_dom"/>
</dbReference>
<evidence type="ECO:0000256" key="5">
    <source>
        <dbReference type="SAM" id="MobiDB-lite"/>
    </source>
</evidence>
<dbReference type="Proteomes" id="UP000572528">
    <property type="component" value="Unassembled WGS sequence"/>
</dbReference>
<keyword evidence="6" id="KW-0812">Transmembrane</keyword>
<evidence type="ECO:0000256" key="3">
    <source>
        <dbReference type="ARBA" id="ARBA00022801"/>
    </source>
</evidence>
<dbReference type="Gene3D" id="3.90.1720.10">
    <property type="entry name" value="endopeptidase domain like (from Nostoc punctiforme)"/>
    <property type="match status" value="1"/>
</dbReference>
<keyword evidence="3" id="KW-0378">Hydrolase</keyword>
<evidence type="ECO:0000256" key="2">
    <source>
        <dbReference type="ARBA" id="ARBA00022670"/>
    </source>
</evidence>
<feature type="transmembrane region" description="Helical" evidence="6">
    <location>
        <begin position="476"/>
        <end position="500"/>
    </location>
</feature>
<sequence>MAGYQAGNVFVDVVPSMRGFFKNVSSEIRSNMPSAGQEAAKTFKGAFDKAASDTGKGAVNQITDTLGKSIPRLRNEAAAAGKALSAATDEAARSAGALIAAREREESAATALAAAEKQLASARSSGSAERVSRAERAHEAALKASAAANKEADSAAASHSRALGKVEQATREADAATDALKAATDASAREARESATGLRGLIARLRETASAADDVEDSTRGMGKGLSGISLSLRSMVGPAVGLAAVIGVGGFAGEVIAASDATDKFKSTLNFAGLDAGVIDKLTQSTKAYADATVYDLADIQSITAQLAANGVADYDRLAEAAGNLNAVAGGTAETYGSVGMVLTQTAGQGKLTTENWNQLADAIPGASGKLQEALLQAGAYTGNFREAMEKGEISAEEFNAAILSLGFEEAAVEAARSTSTIEGAAGNLQATIVSGFQGLLDEIKPSVTGLLGWLSEAIGAGFDWIPEHTDEIKAMAAAIATAAVAWGAFSILTSVRAWLDGLTLSQKLLNLAMKANPVGIIITLIAALVGGLVLLYNKNEDFRLKVQELGKTVVAVWQEHIWPAISTVWDWVTGTLIPGFQSVWNILANGDFDGNLFGLEEDSGFVDFLFTVRDAAIAVWDWISGTLIPGIQSVWNILANGDFDGNLFGLEEDSGFVDFLFTVRDAAIQVWDWVSGTLIPGVQSFWNDVLSPIITTVGAAVVEAWTQYIWPALQAAWSWVSGTLIPGVQSFWNDVLSPIITTVGAAVVEAWTQYIWPALQAAWSWISGTLIPGVQAFWAANIKPVVDQVVRIIVEAWTQYIWPALQAAWSWISGTLIPLVQQVWREYVQPIVSAIGTLIKATWESIIAPTLSALWAFITGVLAPVIQWLWNNIVGPSFRAMGALIGWTWDYAIKPALSALWAFITNFVAPTISWLWNNIVSPAFSGIKTIITTAVNFLVETVFPKIKSTIETIGNGFTTFKETATKAFNAVKAAAAKPINFVIRTVYTSGIKKAFDTIAEKVGLSLRLPSVSAIPGYASGGQWKTMTPGYTPGKDIYTFYSPDGGGALRLSGGEGIIRPDSLRALGGKRWLDAVNASRGRGLANVGDVGRGAVAFAEGGIWGRLKEGFDSAVAWVGSTAEAVGEIFSDPIGAITNLVAKPANALLATMGGDFWSQTIKTLPGKWLSSIKEWFKKGTETAGGAAGGPATGLVGAARKAIGVPYVWGGSSIPPGLDCSGLVYWAARQLGWGWPRLTAAGYQSAAQPVSGRAPGDLLFWGHPAWHVAIASTPGRMVESPRPGLSVRETAIWGSPTVGRYGARKYDSGGVLPPGVTAAVNLTRRPEAILTGPQWDSVSRLADRGADLATALDGLELALRLDNGEQLDAHIEVVADTVARRRARLAGRGR</sequence>
<dbReference type="SUPFAM" id="SSF54001">
    <property type="entry name" value="Cysteine proteinases"/>
    <property type="match status" value="1"/>
</dbReference>
<keyword evidence="6" id="KW-0472">Membrane</keyword>
<evidence type="ECO:0000259" key="7">
    <source>
        <dbReference type="PROSITE" id="PS51935"/>
    </source>
</evidence>
<feature type="region of interest" description="Disordered" evidence="5">
    <location>
        <begin position="120"/>
        <end position="170"/>
    </location>
</feature>
<accession>A0A853EG28</accession>
<dbReference type="Pfam" id="PF20155">
    <property type="entry name" value="TMP_3"/>
    <property type="match status" value="1"/>
</dbReference>
<protein>
    <submittedName>
        <fullName evidence="8">C40 family peptidase</fullName>
    </submittedName>
</protein>
<evidence type="ECO:0000256" key="6">
    <source>
        <dbReference type="SAM" id="Phobius"/>
    </source>
</evidence>
<feature type="transmembrane region" description="Helical" evidence="6">
    <location>
        <begin position="236"/>
        <end position="258"/>
    </location>
</feature>
<gene>
    <name evidence="8" type="ORF">HZZ05_01940</name>
</gene>
<dbReference type="InterPro" id="IPR013491">
    <property type="entry name" value="Tape_meas_N"/>
</dbReference>
<evidence type="ECO:0000256" key="1">
    <source>
        <dbReference type="ARBA" id="ARBA00007074"/>
    </source>
</evidence>
<keyword evidence="6" id="KW-1133">Transmembrane helix</keyword>
<feature type="transmembrane region" description="Helical" evidence="6">
    <location>
        <begin position="520"/>
        <end position="538"/>
    </location>
</feature>
<reference evidence="8 9" key="1">
    <citation type="submission" date="2020-07" db="EMBL/GenBank/DDBJ databases">
        <title>MOT database genomes.</title>
        <authorList>
            <person name="Joseph S."/>
            <person name="Aduse-Opoku J."/>
            <person name="Hashim A."/>
            <person name="Wade W."/>
            <person name="Curtis M."/>
        </authorList>
    </citation>
    <scope>NUCLEOTIDE SEQUENCE [LARGE SCALE GENOMIC DNA]</scope>
    <source>
        <strain evidence="8 9">WMus004</strain>
    </source>
</reference>
<comment type="caution">
    <text evidence="8">The sequence shown here is derived from an EMBL/GenBank/DDBJ whole genome shotgun (WGS) entry which is preliminary data.</text>
</comment>
<dbReference type="GO" id="GO:0008234">
    <property type="term" value="F:cysteine-type peptidase activity"/>
    <property type="evidence" value="ECO:0007669"/>
    <property type="project" value="UniProtKB-KW"/>
</dbReference>
<feature type="transmembrane region" description="Helical" evidence="6">
    <location>
        <begin position="848"/>
        <end position="872"/>
    </location>
</feature>
<keyword evidence="2" id="KW-0645">Protease</keyword>
<dbReference type="InterPro" id="IPR038765">
    <property type="entry name" value="Papain-like_cys_pep_sf"/>
</dbReference>
<dbReference type="GO" id="GO:0006508">
    <property type="term" value="P:proteolysis"/>
    <property type="evidence" value="ECO:0007669"/>
    <property type="project" value="UniProtKB-KW"/>
</dbReference>
<dbReference type="PROSITE" id="PS51935">
    <property type="entry name" value="NLPC_P60"/>
    <property type="match status" value="1"/>
</dbReference>
<comment type="similarity">
    <text evidence="1">Belongs to the peptidase C40 family.</text>
</comment>
<dbReference type="PANTHER" id="PTHR47359:SF3">
    <property type="entry name" value="NLP_P60 DOMAIN-CONTAINING PROTEIN-RELATED"/>
    <property type="match status" value="1"/>
</dbReference>
<dbReference type="RefSeq" id="WP_179899640.1">
    <property type="nucleotide sequence ID" value="NZ_JACBXV010000012.1"/>
</dbReference>
<keyword evidence="4" id="KW-0788">Thiol protease</keyword>
<dbReference type="Pfam" id="PF00877">
    <property type="entry name" value="NLPC_P60"/>
    <property type="match status" value="1"/>
</dbReference>
<name>A0A853EG28_9ACTO</name>
<feature type="compositionally biased region" description="Low complexity" evidence="5">
    <location>
        <begin position="142"/>
        <end position="158"/>
    </location>
</feature>
<feature type="domain" description="NlpC/P60" evidence="7">
    <location>
        <begin position="1186"/>
        <end position="1310"/>
    </location>
</feature>
<proteinExistence type="inferred from homology"/>
<dbReference type="InterPro" id="IPR051794">
    <property type="entry name" value="PG_Endopeptidase_C40"/>
</dbReference>
<evidence type="ECO:0000313" key="9">
    <source>
        <dbReference type="Proteomes" id="UP000572528"/>
    </source>
</evidence>
<organism evidence="8 9">
    <name type="scientific">Actinomyces bowdenii</name>
    <dbReference type="NCBI Taxonomy" id="131109"/>
    <lineage>
        <taxon>Bacteria</taxon>
        <taxon>Bacillati</taxon>
        <taxon>Actinomycetota</taxon>
        <taxon>Actinomycetes</taxon>
        <taxon>Actinomycetales</taxon>
        <taxon>Actinomycetaceae</taxon>
        <taxon>Actinomyces</taxon>
    </lineage>
</organism>
<dbReference type="EMBL" id="JACBXV010000012">
    <property type="protein sequence ID" value="NYS68298.1"/>
    <property type="molecule type" value="Genomic_DNA"/>
</dbReference>
<feature type="compositionally biased region" description="Basic and acidic residues" evidence="5">
    <location>
        <begin position="130"/>
        <end position="141"/>
    </location>
</feature>